<evidence type="ECO:0008006" key="5">
    <source>
        <dbReference type="Google" id="ProtNLM"/>
    </source>
</evidence>
<dbReference type="RefSeq" id="WP_091781753.1">
    <property type="nucleotide sequence ID" value="NZ_LT629711.1"/>
</dbReference>
<name>A0A1H0N125_9MICO</name>
<dbReference type="STRING" id="443156.SAMN04489867_0780"/>
<dbReference type="InterPro" id="IPR015943">
    <property type="entry name" value="WD40/YVTN_repeat-like_dom_sf"/>
</dbReference>
<dbReference type="SUPFAM" id="SSF50939">
    <property type="entry name" value="Sialidases"/>
    <property type="match status" value="1"/>
</dbReference>
<organism evidence="3 4">
    <name type="scientific">Pedococcus dokdonensis</name>
    <dbReference type="NCBI Taxonomy" id="443156"/>
    <lineage>
        <taxon>Bacteria</taxon>
        <taxon>Bacillati</taxon>
        <taxon>Actinomycetota</taxon>
        <taxon>Actinomycetes</taxon>
        <taxon>Micrococcales</taxon>
        <taxon>Intrasporangiaceae</taxon>
        <taxon>Pedococcus</taxon>
    </lineage>
</organism>
<gene>
    <name evidence="3" type="ORF">SAMN04489867_0780</name>
</gene>
<reference evidence="4" key="1">
    <citation type="submission" date="2016-10" db="EMBL/GenBank/DDBJ databases">
        <authorList>
            <person name="Varghese N."/>
            <person name="Submissions S."/>
        </authorList>
    </citation>
    <scope>NUCLEOTIDE SEQUENCE [LARGE SCALE GENOMIC DNA]</scope>
    <source>
        <strain evidence="4">DSM 22329</strain>
    </source>
</reference>
<dbReference type="EMBL" id="LT629711">
    <property type="protein sequence ID" value="SDO86225.1"/>
    <property type="molecule type" value="Genomic_DNA"/>
</dbReference>
<dbReference type="CDD" id="cd15482">
    <property type="entry name" value="Sialidase_non-viral"/>
    <property type="match status" value="1"/>
</dbReference>
<protein>
    <recommendedName>
        <fullName evidence="5">BNR repeat-like domain-containing protein</fullName>
    </recommendedName>
</protein>
<dbReference type="Proteomes" id="UP000199077">
    <property type="component" value="Chromosome I"/>
</dbReference>
<keyword evidence="2" id="KW-0472">Membrane</keyword>
<feature type="transmembrane region" description="Helical" evidence="2">
    <location>
        <begin position="54"/>
        <end position="73"/>
    </location>
</feature>
<evidence type="ECO:0000256" key="1">
    <source>
        <dbReference type="SAM" id="MobiDB-lite"/>
    </source>
</evidence>
<evidence type="ECO:0000313" key="4">
    <source>
        <dbReference type="Proteomes" id="UP000199077"/>
    </source>
</evidence>
<accession>A0A1H0N125</accession>
<evidence type="ECO:0000256" key="2">
    <source>
        <dbReference type="SAM" id="Phobius"/>
    </source>
</evidence>
<proteinExistence type="predicted"/>
<dbReference type="AlphaFoldDB" id="A0A1H0N125"/>
<dbReference type="Gene3D" id="2.130.10.10">
    <property type="entry name" value="YVTN repeat-like/Quinoprotein amine dehydrogenase"/>
    <property type="match status" value="1"/>
</dbReference>
<feature type="region of interest" description="Disordered" evidence="1">
    <location>
        <begin position="97"/>
        <end position="123"/>
    </location>
</feature>
<sequence length="481" mass="49465">MNRDLSDLPGEGEQRDPVADFFARERADIRDLPAGTDRWESIVTEAQRPVRHHWFPYLAGAAAVVVVGGVIWGTGHGPGTDQAADPASSTASVATVTTTATGTPSAQPTATDSPSSAPSTVATTGPFLTPTSFDLVSMTNAGGKHVYALGSASCPKGECTVVIGSDDDGASWTTHASLTSLTSPGPRATPAGPDQVVGIRFANPEVGFVYGSTTMRTVDGGRSWRPMDVGGRTVLSVETDGSTVWMVTAAKCQRADAAGARGCSGLDVRSLDVTSSAPQQTEALDLPEPVESAWLSMDGADAYVSVSYLDPSTHTPPRRVSGKPVTLARPGGCQELGGLWVWGTANRKGGLVAVCQIGDANGSYGVATSSDRGATWSEARIARGLGPTQPTGVWLTAVDLDRLVAVSQGLPTSALKSTAVPTLVTSGDGGATWTRPKAAPSGVPDWVGAAGGGLVYAVSGGRSYWVSHDSGTTFEEVPLRR</sequence>
<dbReference type="InterPro" id="IPR036278">
    <property type="entry name" value="Sialidase_sf"/>
</dbReference>
<evidence type="ECO:0000313" key="3">
    <source>
        <dbReference type="EMBL" id="SDO86225.1"/>
    </source>
</evidence>
<keyword evidence="4" id="KW-1185">Reference proteome</keyword>
<keyword evidence="2" id="KW-1133">Transmembrane helix</keyword>
<dbReference type="OrthoDB" id="4868761at2"/>
<keyword evidence="2" id="KW-0812">Transmembrane</keyword>